<keyword evidence="2" id="KW-0560">Oxidoreductase</keyword>
<dbReference type="Pfam" id="PF00106">
    <property type="entry name" value="adh_short"/>
    <property type="match status" value="1"/>
</dbReference>
<evidence type="ECO:0000256" key="2">
    <source>
        <dbReference type="ARBA" id="ARBA00023002"/>
    </source>
</evidence>
<proteinExistence type="inferred from homology"/>
<gene>
    <name evidence="3" type="ORF">GH984_01820</name>
</gene>
<dbReference type="Proteomes" id="UP000433788">
    <property type="component" value="Unassembled WGS sequence"/>
</dbReference>
<dbReference type="InterPro" id="IPR020904">
    <property type="entry name" value="Sc_DH/Rdtase_CS"/>
</dbReference>
<dbReference type="InterPro" id="IPR036291">
    <property type="entry name" value="NAD(P)-bd_dom_sf"/>
</dbReference>
<dbReference type="GO" id="GO:0016491">
    <property type="term" value="F:oxidoreductase activity"/>
    <property type="evidence" value="ECO:0007669"/>
    <property type="project" value="UniProtKB-KW"/>
</dbReference>
<reference evidence="3 4" key="1">
    <citation type="submission" date="2019-11" db="EMBL/GenBank/DDBJ databases">
        <authorList>
            <person name="Zhang X.Y."/>
        </authorList>
    </citation>
    <scope>NUCLEOTIDE SEQUENCE [LARGE SCALE GENOMIC DNA]</scope>
    <source>
        <strain evidence="3 4">C176</strain>
    </source>
</reference>
<protein>
    <submittedName>
        <fullName evidence="3">SDR family NAD(P)-dependent oxidoreductase</fullName>
    </submittedName>
</protein>
<dbReference type="InterPro" id="IPR002347">
    <property type="entry name" value="SDR_fam"/>
</dbReference>
<dbReference type="PANTHER" id="PTHR42901:SF1">
    <property type="entry name" value="ALCOHOL DEHYDROGENASE"/>
    <property type="match status" value="1"/>
</dbReference>
<dbReference type="Gene3D" id="3.40.50.720">
    <property type="entry name" value="NAD(P)-binding Rossmann-like Domain"/>
    <property type="match status" value="1"/>
</dbReference>
<dbReference type="RefSeq" id="WP_153718497.1">
    <property type="nucleotide sequence ID" value="NZ_WJPP01000001.1"/>
</dbReference>
<dbReference type="PANTHER" id="PTHR42901">
    <property type="entry name" value="ALCOHOL DEHYDROGENASE"/>
    <property type="match status" value="1"/>
</dbReference>
<dbReference type="PROSITE" id="PS00061">
    <property type="entry name" value="ADH_SHORT"/>
    <property type="match status" value="1"/>
</dbReference>
<comment type="similarity">
    <text evidence="1">Belongs to the short-chain dehydrogenases/reductases (SDR) family.</text>
</comment>
<dbReference type="PRINTS" id="PR00081">
    <property type="entry name" value="GDHRDH"/>
</dbReference>
<dbReference type="AlphaFoldDB" id="A0A6N7QQL0"/>
<dbReference type="EMBL" id="WJPP01000001">
    <property type="protein sequence ID" value="MRH77448.1"/>
    <property type="molecule type" value="Genomic_DNA"/>
</dbReference>
<name>A0A6N7QQL0_9GAMM</name>
<keyword evidence="4" id="KW-1185">Reference proteome</keyword>
<dbReference type="SUPFAM" id="SSF51735">
    <property type="entry name" value="NAD(P)-binding Rossmann-fold domains"/>
    <property type="match status" value="1"/>
</dbReference>
<evidence type="ECO:0000313" key="3">
    <source>
        <dbReference type="EMBL" id="MRH77448.1"/>
    </source>
</evidence>
<evidence type="ECO:0000313" key="4">
    <source>
        <dbReference type="Proteomes" id="UP000433788"/>
    </source>
</evidence>
<evidence type="ECO:0000256" key="1">
    <source>
        <dbReference type="ARBA" id="ARBA00006484"/>
    </source>
</evidence>
<comment type="caution">
    <text evidence="3">The sequence shown here is derived from an EMBL/GenBank/DDBJ whole genome shotgun (WGS) entry which is preliminary data.</text>
</comment>
<organism evidence="3 4">
    <name type="scientific">Spiribacter salilacus</name>
    <dbReference type="NCBI Taxonomy" id="2664894"/>
    <lineage>
        <taxon>Bacteria</taxon>
        <taxon>Pseudomonadati</taxon>
        <taxon>Pseudomonadota</taxon>
        <taxon>Gammaproteobacteria</taxon>
        <taxon>Chromatiales</taxon>
        <taxon>Ectothiorhodospiraceae</taxon>
        <taxon>Spiribacter</taxon>
    </lineage>
</organism>
<accession>A0A6N7QQL0</accession>
<sequence>MIEDIPKQPDDAPIESRLNGQRILITGAAAGLGLTLAQRAAAEGATVILLDKNLPGLEKAFDQIKEAGGVEPALYPLDLLGAQPDDYWELAERVETQMGGLDWLINNAAELGQTAPIALQDPQQWLHTLQTNLNGPFLLTQCCLRLLQQSQGKIAFISDASGREGKAAMGAYGVSKFAVEGLMATLAAEASTANPITSCSIDPGPMRTALRRQAYAGEMASEVPATDGVAAAIIKLLDPSHSVVNGTQYRII</sequence>